<dbReference type="EnsemblMetazoa" id="GPPI006402-RA">
    <property type="protein sequence ID" value="GPPI006402-PA"/>
    <property type="gene ID" value="GPPI006402"/>
</dbReference>
<dbReference type="Proteomes" id="UP000092460">
    <property type="component" value="Unassembled WGS sequence"/>
</dbReference>
<keyword evidence="3" id="KW-1185">Reference proteome</keyword>
<feature type="transmembrane region" description="Helical" evidence="1">
    <location>
        <begin position="58"/>
        <end position="82"/>
    </location>
</feature>
<keyword evidence="1" id="KW-0472">Membrane</keyword>
<proteinExistence type="predicted"/>
<evidence type="ECO:0000313" key="3">
    <source>
        <dbReference type="Proteomes" id="UP000092460"/>
    </source>
</evidence>
<name>A0A1B0ARZ4_9MUSC</name>
<accession>A0A1B0ARZ4</accession>
<dbReference type="AlphaFoldDB" id="A0A1B0ARZ4"/>
<reference evidence="3" key="1">
    <citation type="submission" date="2015-01" db="EMBL/GenBank/DDBJ databases">
        <authorList>
            <person name="Aksoy S."/>
            <person name="Warren W."/>
            <person name="Wilson R.K."/>
        </authorList>
    </citation>
    <scope>NUCLEOTIDE SEQUENCE [LARGE SCALE GENOMIC DNA]</scope>
    <source>
        <strain evidence="3">IAEA</strain>
    </source>
</reference>
<evidence type="ECO:0000256" key="1">
    <source>
        <dbReference type="SAM" id="Phobius"/>
    </source>
</evidence>
<keyword evidence="1" id="KW-1133">Transmembrane helix</keyword>
<dbReference type="EMBL" id="JXJN01002621">
    <property type="status" value="NOT_ANNOTATED_CDS"/>
    <property type="molecule type" value="Genomic_DNA"/>
</dbReference>
<protein>
    <submittedName>
        <fullName evidence="2">Uncharacterized protein</fullName>
    </submittedName>
</protein>
<reference evidence="2" key="2">
    <citation type="submission" date="2020-05" db="UniProtKB">
        <authorList>
            <consortium name="EnsemblMetazoa"/>
        </authorList>
    </citation>
    <scope>IDENTIFICATION</scope>
    <source>
        <strain evidence="2">IAEA</strain>
    </source>
</reference>
<evidence type="ECO:0000313" key="2">
    <source>
        <dbReference type="EnsemblMetazoa" id="GPPI006402-PA"/>
    </source>
</evidence>
<sequence length="85" mass="10120">MYRNGSKNWPSYQCWCHLVKEDKMQTRTVTTEKKKNMQTTTKYTNARRKKQTSNCVNTALQITTCTCHVFDSFILVILFFWAQDK</sequence>
<keyword evidence="1" id="KW-0812">Transmembrane</keyword>
<organism evidence="2 3">
    <name type="scientific">Glossina palpalis gambiensis</name>
    <dbReference type="NCBI Taxonomy" id="67801"/>
    <lineage>
        <taxon>Eukaryota</taxon>
        <taxon>Metazoa</taxon>
        <taxon>Ecdysozoa</taxon>
        <taxon>Arthropoda</taxon>
        <taxon>Hexapoda</taxon>
        <taxon>Insecta</taxon>
        <taxon>Pterygota</taxon>
        <taxon>Neoptera</taxon>
        <taxon>Endopterygota</taxon>
        <taxon>Diptera</taxon>
        <taxon>Brachycera</taxon>
        <taxon>Muscomorpha</taxon>
        <taxon>Hippoboscoidea</taxon>
        <taxon>Glossinidae</taxon>
        <taxon>Glossina</taxon>
    </lineage>
</organism>
<dbReference type="VEuPathDB" id="VectorBase:GPPI006402"/>